<dbReference type="Pfam" id="PF02782">
    <property type="entry name" value="FGGY_C"/>
    <property type="match status" value="1"/>
</dbReference>
<keyword evidence="4" id="KW-0808">Transferase</keyword>
<organism evidence="12 13">
    <name type="scientific">Polarella glacialis</name>
    <name type="common">Dinoflagellate</name>
    <dbReference type="NCBI Taxonomy" id="89957"/>
    <lineage>
        <taxon>Eukaryota</taxon>
        <taxon>Sar</taxon>
        <taxon>Alveolata</taxon>
        <taxon>Dinophyceae</taxon>
        <taxon>Suessiales</taxon>
        <taxon>Suessiaceae</taxon>
        <taxon>Polarella</taxon>
    </lineage>
</organism>
<dbReference type="InterPro" id="IPR018485">
    <property type="entry name" value="FGGY_C"/>
</dbReference>
<dbReference type="GO" id="GO:0046167">
    <property type="term" value="P:glycerol-3-phosphate biosynthetic process"/>
    <property type="evidence" value="ECO:0007669"/>
    <property type="project" value="TreeGrafter"/>
</dbReference>
<feature type="domain" description="Carbohydrate kinase FGGY C-terminal" evidence="11">
    <location>
        <begin position="266"/>
        <end position="326"/>
    </location>
</feature>
<dbReference type="GO" id="GO:0019563">
    <property type="term" value="P:glycerol catabolic process"/>
    <property type="evidence" value="ECO:0007669"/>
    <property type="project" value="UniProtKB-UniPathway"/>
</dbReference>
<evidence type="ECO:0000256" key="6">
    <source>
        <dbReference type="ARBA" id="ARBA00022777"/>
    </source>
</evidence>
<dbReference type="Gene3D" id="3.30.420.40">
    <property type="match status" value="2"/>
</dbReference>
<keyword evidence="6" id="KW-0418">Kinase</keyword>
<dbReference type="AlphaFoldDB" id="A0A813IYI7"/>
<comment type="similarity">
    <text evidence="2">Belongs to the FGGY kinase family.</text>
</comment>
<dbReference type="PANTHER" id="PTHR10196">
    <property type="entry name" value="SUGAR KINASE"/>
    <property type="match status" value="1"/>
</dbReference>
<dbReference type="Pfam" id="PF00370">
    <property type="entry name" value="FGGY_N"/>
    <property type="match status" value="1"/>
</dbReference>
<reference evidence="12" key="1">
    <citation type="submission" date="2021-02" db="EMBL/GenBank/DDBJ databases">
        <authorList>
            <person name="Dougan E. K."/>
            <person name="Rhodes N."/>
            <person name="Thang M."/>
            <person name="Chan C."/>
        </authorList>
    </citation>
    <scope>NUCLEOTIDE SEQUENCE</scope>
</reference>
<dbReference type="UniPathway" id="UPA00618">
    <property type="reaction ID" value="UER00672"/>
</dbReference>
<evidence type="ECO:0000256" key="7">
    <source>
        <dbReference type="ARBA" id="ARBA00022798"/>
    </source>
</evidence>
<dbReference type="InterPro" id="IPR018483">
    <property type="entry name" value="Carb_kinase_FGGY_CS"/>
</dbReference>
<evidence type="ECO:0000313" key="12">
    <source>
        <dbReference type="EMBL" id="CAE8659537.1"/>
    </source>
</evidence>
<evidence type="ECO:0000256" key="3">
    <source>
        <dbReference type="ARBA" id="ARBA00012099"/>
    </source>
</evidence>
<evidence type="ECO:0000256" key="8">
    <source>
        <dbReference type="ARBA" id="ARBA00022840"/>
    </source>
</evidence>
<proteinExistence type="inferred from homology"/>
<dbReference type="InterPro" id="IPR018484">
    <property type="entry name" value="FGGY_N"/>
</dbReference>
<keyword evidence="8" id="KW-0067">ATP-binding</keyword>
<sequence length="333" mass="35922">MAPSYVMAIDQGTTSNRAILFDKDGQMKAMEQQEFPQYYPQPGWAEHDPKEILASVIHCAEGAMKKAGATKADIAAIGITNQRETTVAWDKNTGEPLYKAIVWLDLRTSDTVAELCRGRGGKDRFRKKTGLPISTYFSAVKMRWMLDNVPEIKKAAAEDRCCFGTIESWLLYSLTGGKDGGVHFTDVSNASRCMLMNIKTLQWDASVCKDIGVPMSALPAIKSNSEVFGAVKGFPSLEGILISGAVGDQHAALLGQGCLEVGSSKNTYGTGCFMLLNTGADPVTSKNGLLTTIGYKLGPDVPVTYALEGSIACAGRVVQWLRDNMGIISRSSE</sequence>
<name>A0A813IYI7_POLGL</name>
<evidence type="ECO:0000256" key="4">
    <source>
        <dbReference type="ARBA" id="ARBA00022679"/>
    </source>
</evidence>
<dbReference type="SUPFAM" id="SSF53067">
    <property type="entry name" value="Actin-like ATPase domain"/>
    <property type="match status" value="2"/>
</dbReference>
<dbReference type="GO" id="GO:0005739">
    <property type="term" value="C:mitochondrion"/>
    <property type="evidence" value="ECO:0007669"/>
    <property type="project" value="TreeGrafter"/>
</dbReference>
<evidence type="ECO:0000313" key="13">
    <source>
        <dbReference type="Proteomes" id="UP000626109"/>
    </source>
</evidence>
<dbReference type="PROSITE" id="PS00933">
    <property type="entry name" value="FGGY_KINASES_1"/>
    <property type="match status" value="1"/>
</dbReference>
<dbReference type="EMBL" id="CAJNNW010016647">
    <property type="protein sequence ID" value="CAE8659537.1"/>
    <property type="molecule type" value="Genomic_DNA"/>
</dbReference>
<comment type="pathway">
    <text evidence="1">Polyol metabolism; glycerol degradation via glycerol kinase pathway; sn-glycerol 3-phosphate from glycerol: step 1/1.</text>
</comment>
<dbReference type="EC" id="2.7.1.30" evidence="3"/>
<evidence type="ECO:0000259" key="11">
    <source>
        <dbReference type="Pfam" id="PF02782"/>
    </source>
</evidence>
<evidence type="ECO:0000256" key="9">
    <source>
        <dbReference type="ARBA" id="ARBA00043149"/>
    </source>
</evidence>
<comment type="caution">
    <text evidence="12">The sequence shown here is derived from an EMBL/GenBank/DDBJ whole genome shotgun (WGS) entry which is preliminary data.</text>
</comment>
<dbReference type="PANTHER" id="PTHR10196:SF69">
    <property type="entry name" value="GLYCEROL KINASE"/>
    <property type="match status" value="1"/>
</dbReference>
<evidence type="ECO:0000256" key="5">
    <source>
        <dbReference type="ARBA" id="ARBA00022741"/>
    </source>
</evidence>
<keyword evidence="5" id="KW-0547">Nucleotide-binding</keyword>
<dbReference type="GO" id="GO:0005524">
    <property type="term" value="F:ATP binding"/>
    <property type="evidence" value="ECO:0007669"/>
    <property type="project" value="UniProtKB-KW"/>
</dbReference>
<dbReference type="Proteomes" id="UP000626109">
    <property type="component" value="Unassembled WGS sequence"/>
</dbReference>
<protein>
    <recommendedName>
        <fullName evidence="3">glycerol kinase</fullName>
        <ecNumber evidence="3">2.7.1.30</ecNumber>
    </recommendedName>
    <alternativeName>
        <fullName evidence="9">ATP:glycerol 3-phosphotransferase</fullName>
    </alternativeName>
</protein>
<feature type="non-terminal residue" evidence="12">
    <location>
        <position position="333"/>
    </location>
</feature>
<dbReference type="FunFam" id="3.30.420.40:FF:000086">
    <property type="entry name" value="Glycerol kinase"/>
    <property type="match status" value="1"/>
</dbReference>
<feature type="domain" description="Carbohydrate kinase FGGY N-terminal" evidence="10">
    <location>
        <begin position="5"/>
        <end position="255"/>
    </location>
</feature>
<evidence type="ECO:0000256" key="1">
    <source>
        <dbReference type="ARBA" id="ARBA00005190"/>
    </source>
</evidence>
<evidence type="ECO:0000256" key="2">
    <source>
        <dbReference type="ARBA" id="ARBA00009156"/>
    </source>
</evidence>
<dbReference type="GO" id="GO:0004370">
    <property type="term" value="F:glycerol kinase activity"/>
    <property type="evidence" value="ECO:0007669"/>
    <property type="project" value="UniProtKB-EC"/>
</dbReference>
<accession>A0A813IYI7</accession>
<dbReference type="GO" id="GO:0006641">
    <property type="term" value="P:triglyceride metabolic process"/>
    <property type="evidence" value="ECO:0007669"/>
    <property type="project" value="TreeGrafter"/>
</dbReference>
<gene>
    <name evidence="12" type="ORF">PGLA2088_LOCUS13802</name>
</gene>
<evidence type="ECO:0000259" key="10">
    <source>
        <dbReference type="Pfam" id="PF00370"/>
    </source>
</evidence>
<keyword evidence="7" id="KW-0319">Glycerol metabolism</keyword>
<dbReference type="InterPro" id="IPR043129">
    <property type="entry name" value="ATPase_NBD"/>
</dbReference>